<dbReference type="STRING" id="55188.A0A2H5PRC4"/>
<feature type="non-terminal residue" evidence="2">
    <location>
        <position position="1"/>
    </location>
</feature>
<comment type="caution">
    <text evidence="2">The sequence shown here is derived from an EMBL/GenBank/DDBJ whole genome shotgun (WGS) entry which is preliminary data.</text>
</comment>
<accession>A0A2H5PRC4</accession>
<name>A0A2H5PRC4_CITUN</name>
<dbReference type="AlphaFoldDB" id="A0A2H5PRC4"/>
<feature type="compositionally biased region" description="Basic and acidic residues" evidence="1">
    <location>
        <begin position="339"/>
        <end position="348"/>
    </location>
</feature>
<sequence length="455" mass="52618">DTMRKWTEFSNDESKMTEMLRDPKNINESAGEHKRRDDKRFFGKEKEIGTSAKKSRHVKNDVYYTEKAMIEASDIMKFDTRCAPERFGKVVSTFTEEQNEVLYLNSVVYGNIGGDVSKVPVVLWNKKEIKRFIKWLDKHGGFDSKEVVVRDISCTNAVNVQSDGDNNVNRILSAPHLVIKKLDAQAEDIKGLSANIIELTACVESQNKFLYDMMSMIKAWVPSKSHCNWDTFVKKDEKCMVSQRNKQTLEKTEEKYQAVDLNCEVIGIEKKRSELKYKNVDVKHDVFVKVKDNVSKSIPVLNSSTYSIGETDKISQLSKRKYSSRSRTSPFVVSKQSMKLHDNPPTEEKKRDLSKIITTITEMLTYEERWKLLNSKVNWYLPLQFSHNSDDARKTLALELLSARCNILRDLVLDRARSHYHNKEAKYCEFACHRDGATTTKAMYKPRHSGHGRRK</sequence>
<organism evidence="2 3">
    <name type="scientific">Citrus unshiu</name>
    <name type="common">Satsuma mandarin</name>
    <name type="synonym">Citrus nobilis var. unshiu</name>
    <dbReference type="NCBI Taxonomy" id="55188"/>
    <lineage>
        <taxon>Eukaryota</taxon>
        <taxon>Viridiplantae</taxon>
        <taxon>Streptophyta</taxon>
        <taxon>Embryophyta</taxon>
        <taxon>Tracheophyta</taxon>
        <taxon>Spermatophyta</taxon>
        <taxon>Magnoliopsida</taxon>
        <taxon>eudicotyledons</taxon>
        <taxon>Gunneridae</taxon>
        <taxon>Pentapetalae</taxon>
        <taxon>rosids</taxon>
        <taxon>malvids</taxon>
        <taxon>Sapindales</taxon>
        <taxon>Rutaceae</taxon>
        <taxon>Aurantioideae</taxon>
        <taxon>Citrus</taxon>
    </lineage>
</organism>
<keyword evidence="3" id="KW-1185">Reference proteome</keyword>
<feature type="region of interest" description="Disordered" evidence="1">
    <location>
        <begin position="319"/>
        <end position="348"/>
    </location>
</feature>
<evidence type="ECO:0000256" key="1">
    <source>
        <dbReference type="SAM" id="MobiDB-lite"/>
    </source>
</evidence>
<gene>
    <name evidence="2" type="ORF">CUMW_158450</name>
</gene>
<reference evidence="2 3" key="1">
    <citation type="journal article" date="2017" name="Front. Genet.">
        <title>Draft sequencing of the heterozygous diploid genome of Satsuma (Citrus unshiu Marc.) using a hybrid assembly approach.</title>
        <authorList>
            <person name="Shimizu T."/>
            <person name="Tanizawa Y."/>
            <person name="Mochizuki T."/>
            <person name="Nagasaki H."/>
            <person name="Yoshioka T."/>
            <person name="Toyoda A."/>
            <person name="Fujiyama A."/>
            <person name="Kaminuma E."/>
            <person name="Nakamura Y."/>
        </authorList>
    </citation>
    <scope>NUCLEOTIDE SEQUENCE [LARGE SCALE GENOMIC DNA]</scope>
    <source>
        <strain evidence="3">cv. Miyagawa wase</strain>
    </source>
</reference>
<feature type="region of interest" description="Disordered" evidence="1">
    <location>
        <begin position="1"/>
        <end position="42"/>
    </location>
</feature>
<dbReference type="EMBL" id="BDQV01000108">
    <property type="protein sequence ID" value="GAY54655.1"/>
    <property type="molecule type" value="Genomic_DNA"/>
</dbReference>
<proteinExistence type="predicted"/>
<evidence type="ECO:0000313" key="3">
    <source>
        <dbReference type="Proteomes" id="UP000236630"/>
    </source>
</evidence>
<evidence type="ECO:0000313" key="2">
    <source>
        <dbReference type="EMBL" id="GAY54655.1"/>
    </source>
</evidence>
<protein>
    <submittedName>
        <fullName evidence="2">Uncharacterized protein</fullName>
    </submittedName>
</protein>
<dbReference type="Proteomes" id="UP000236630">
    <property type="component" value="Unassembled WGS sequence"/>
</dbReference>